<evidence type="ECO:0000313" key="2">
    <source>
        <dbReference type="Proteomes" id="UP000730739"/>
    </source>
</evidence>
<sequence length="60" mass="6512">MRVRREIAHPSQELVAGAFLLTHEVENAPGGPVGFCPILSDVVQSAPNIECSSHNVDVMW</sequence>
<name>A0ABS4R1I5_9HYPH</name>
<keyword evidence="2" id="KW-1185">Reference proteome</keyword>
<dbReference type="Proteomes" id="UP000730739">
    <property type="component" value="Unassembled WGS sequence"/>
</dbReference>
<comment type="caution">
    <text evidence="1">The sequence shown here is derived from an EMBL/GenBank/DDBJ whole genome shotgun (WGS) entry which is preliminary data.</text>
</comment>
<protein>
    <submittedName>
        <fullName evidence="1">Uncharacterized protein</fullName>
    </submittedName>
</protein>
<proteinExistence type="predicted"/>
<evidence type="ECO:0000313" key="1">
    <source>
        <dbReference type="EMBL" id="MBP2235697.1"/>
    </source>
</evidence>
<reference evidence="1 2" key="1">
    <citation type="submission" date="2021-03" db="EMBL/GenBank/DDBJ databases">
        <title>Genomic Encyclopedia of Type Strains, Phase IV (KMG-IV): sequencing the most valuable type-strain genomes for metagenomic binning, comparative biology and taxonomic classification.</title>
        <authorList>
            <person name="Goeker M."/>
        </authorList>
    </citation>
    <scope>NUCLEOTIDE SEQUENCE [LARGE SCALE GENOMIC DNA]</scope>
    <source>
        <strain evidence="1 2">DSM 13372</strain>
    </source>
</reference>
<organism evidence="1 2">
    <name type="scientific">Sinorhizobium kostiense</name>
    <dbReference type="NCBI Taxonomy" id="76747"/>
    <lineage>
        <taxon>Bacteria</taxon>
        <taxon>Pseudomonadati</taxon>
        <taxon>Pseudomonadota</taxon>
        <taxon>Alphaproteobacteria</taxon>
        <taxon>Hyphomicrobiales</taxon>
        <taxon>Rhizobiaceae</taxon>
        <taxon>Sinorhizobium/Ensifer group</taxon>
        <taxon>Sinorhizobium</taxon>
    </lineage>
</organism>
<gene>
    <name evidence="1" type="ORF">J2Z31_002189</name>
</gene>
<accession>A0ABS4R1I5</accession>
<dbReference type="EMBL" id="JAGILA010000002">
    <property type="protein sequence ID" value="MBP2235697.1"/>
    <property type="molecule type" value="Genomic_DNA"/>
</dbReference>